<evidence type="ECO:0000313" key="2">
    <source>
        <dbReference type="EMBL" id="SDX73562.1"/>
    </source>
</evidence>
<name>A0A1H3E497_9FLAO</name>
<feature type="transmembrane region" description="Helical" evidence="1">
    <location>
        <begin position="77"/>
        <end position="96"/>
    </location>
</feature>
<feature type="transmembrane region" description="Helical" evidence="1">
    <location>
        <begin position="49"/>
        <end position="70"/>
    </location>
</feature>
<dbReference type="InterPro" id="IPR046289">
    <property type="entry name" value="DUF6326"/>
</dbReference>
<keyword evidence="1" id="KW-1133">Transmembrane helix</keyword>
<evidence type="ECO:0000256" key="1">
    <source>
        <dbReference type="SAM" id="Phobius"/>
    </source>
</evidence>
<keyword evidence="3" id="KW-1185">Reference proteome</keyword>
<keyword evidence="1" id="KW-0472">Membrane</keyword>
<organism evidence="2 3">
    <name type="scientific">Flavobacterium degerlachei</name>
    <dbReference type="NCBI Taxonomy" id="229203"/>
    <lineage>
        <taxon>Bacteria</taxon>
        <taxon>Pseudomonadati</taxon>
        <taxon>Bacteroidota</taxon>
        <taxon>Flavobacteriia</taxon>
        <taxon>Flavobacteriales</taxon>
        <taxon>Flavobacteriaceae</taxon>
        <taxon>Flavobacterium</taxon>
    </lineage>
</organism>
<dbReference type="AlphaFoldDB" id="A0A1H3E497"/>
<accession>A0A1H3E497</accession>
<dbReference type="EMBL" id="FNMV01000014">
    <property type="protein sequence ID" value="SDX73562.1"/>
    <property type="molecule type" value="Genomic_DNA"/>
</dbReference>
<protein>
    <recommendedName>
        <fullName evidence="4">DoxX-like family protein</fullName>
    </recommendedName>
</protein>
<evidence type="ECO:0000313" key="3">
    <source>
        <dbReference type="Proteomes" id="UP000198569"/>
    </source>
</evidence>
<evidence type="ECO:0008006" key="4">
    <source>
        <dbReference type="Google" id="ProtNLM"/>
    </source>
</evidence>
<sequence length="132" mass="15024">MDKKMLLSTLWIFVTLNYLYCDIMGLMDVTLLKQYLTGNVGGMAINENFLLGAAIFIEIPIIMVLLSRILRNKVNSYANIIAGTIMTLVQTSTLLVGSPTKYYVFCSTIEIAATLFIIWYAWKWKNLKEPNK</sequence>
<feature type="transmembrane region" description="Helical" evidence="1">
    <location>
        <begin position="102"/>
        <end position="122"/>
    </location>
</feature>
<reference evidence="3" key="1">
    <citation type="submission" date="2016-10" db="EMBL/GenBank/DDBJ databases">
        <authorList>
            <person name="Varghese N."/>
            <person name="Submissions S."/>
        </authorList>
    </citation>
    <scope>NUCLEOTIDE SEQUENCE [LARGE SCALE GENOMIC DNA]</scope>
    <source>
        <strain evidence="3">DSM 15718</strain>
    </source>
</reference>
<dbReference type="STRING" id="229203.SAMN05444338_11439"/>
<keyword evidence="1" id="KW-0812">Transmembrane</keyword>
<proteinExistence type="predicted"/>
<gene>
    <name evidence="2" type="ORF">SAMN05444338_11439</name>
</gene>
<dbReference type="Pfam" id="PF19851">
    <property type="entry name" value="DUF6326"/>
    <property type="match status" value="1"/>
</dbReference>
<dbReference type="Proteomes" id="UP000198569">
    <property type="component" value="Unassembled WGS sequence"/>
</dbReference>